<reference evidence="2 3" key="1">
    <citation type="submission" date="2017-11" db="EMBL/GenBank/DDBJ databases">
        <title>De-novo sequencing of pomegranate (Punica granatum L.) genome.</title>
        <authorList>
            <person name="Akparov Z."/>
            <person name="Amiraslanov A."/>
            <person name="Hajiyeva S."/>
            <person name="Abbasov M."/>
            <person name="Kaur K."/>
            <person name="Hamwieh A."/>
            <person name="Solovyev V."/>
            <person name="Salamov A."/>
            <person name="Braich B."/>
            <person name="Kosarev P."/>
            <person name="Mahmoud A."/>
            <person name="Hajiyev E."/>
            <person name="Babayeva S."/>
            <person name="Izzatullayeva V."/>
            <person name="Mammadov A."/>
            <person name="Mammadov A."/>
            <person name="Sharifova S."/>
            <person name="Ojaghi J."/>
            <person name="Eynullazada K."/>
            <person name="Bayramov B."/>
            <person name="Abdulazimova A."/>
            <person name="Shahmuradov I."/>
        </authorList>
    </citation>
    <scope>NUCLEOTIDE SEQUENCE [LARGE SCALE GENOMIC DNA]</scope>
    <source>
        <strain evidence="3">cv. AG2017</strain>
        <tissue evidence="2">Leaf</tissue>
    </source>
</reference>
<comment type="caution">
    <text evidence="2">The sequence shown here is derived from an EMBL/GenBank/DDBJ whole genome shotgun (WGS) entry which is preliminary data.</text>
</comment>
<evidence type="ECO:0000313" key="2">
    <source>
        <dbReference type="EMBL" id="PKI41382.1"/>
    </source>
</evidence>
<sequence length="84" mass="9415">MWDQRHKGREIEAKLTVEAVVNLPLRTTIDEAAYSPEVGFTKVCGGRDQGFCHLKSLHSFSDEERESERDSSGEGLDPSSHLLQ</sequence>
<keyword evidence="3" id="KW-1185">Reference proteome</keyword>
<dbReference type="Proteomes" id="UP000233551">
    <property type="component" value="Unassembled WGS sequence"/>
</dbReference>
<accession>A0A2I0IBL0</accession>
<evidence type="ECO:0000256" key="1">
    <source>
        <dbReference type="SAM" id="MobiDB-lite"/>
    </source>
</evidence>
<dbReference type="EMBL" id="PGOL01003401">
    <property type="protein sequence ID" value="PKI41382.1"/>
    <property type="molecule type" value="Genomic_DNA"/>
</dbReference>
<proteinExistence type="predicted"/>
<feature type="compositionally biased region" description="Basic and acidic residues" evidence="1">
    <location>
        <begin position="60"/>
        <end position="72"/>
    </location>
</feature>
<gene>
    <name evidence="2" type="ORF">CRG98_038268</name>
</gene>
<organism evidence="2 3">
    <name type="scientific">Punica granatum</name>
    <name type="common">Pomegranate</name>
    <dbReference type="NCBI Taxonomy" id="22663"/>
    <lineage>
        <taxon>Eukaryota</taxon>
        <taxon>Viridiplantae</taxon>
        <taxon>Streptophyta</taxon>
        <taxon>Embryophyta</taxon>
        <taxon>Tracheophyta</taxon>
        <taxon>Spermatophyta</taxon>
        <taxon>Magnoliopsida</taxon>
        <taxon>eudicotyledons</taxon>
        <taxon>Gunneridae</taxon>
        <taxon>Pentapetalae</taxon>
        <taxon>rosids</taxon>
        <taxon>malvids</taxon>
        <taxon>Myrtales</taxon>
        <taxon>Lythraceae</taxon>
        <taxon>Punica</taxon>
    </lineage>
</organism>
<evidence type="ECO:0000313" key="3">
    <source>
        <dbReference type="Proteomes" id="UP000233551"/>
    </source>
</evidence>
<feature type="region of interest" description="Disordered" evidence="1">
    <location>
        <begin position="60"/>
        <end position="84"/>
    </location>
</feature>
<dbReference type="AlphaFoldDB" id="A0A2I0IBL0"/>
<name>A0A2I0IBL0_PUNGR</name>
<protein>
    <submittedName>
        <fullName evidence="2">Uncharacterized protein</fullName>
    </submittedName>
</protein>